<dbReference type="AlphaFoldDB" id="A0A935TAU8"/>
<name>A0A935TAU8_9PROT</name>
<dbReference type="InterPro" id="IPR006431">
    <property type="entry name" value="Phage_tape_meas_C"/>
</dbReference>
<dbReference type="Proteomes" id="UP000706151">
    <property type="component" value="Unassembled WGS sequence"/>
</dbReference>
<evidence type="ECO:0000313" key="4">
    <source>
        <dbReference type="EMBL" id="MBK7954574.1"/>
    </source>
</evidence>
<accession>A0A935TAU8</accession>
<feature type="coiled-coil region" evidence="1">
    <location>
        <begin position="107"/>
        <end position="173"/>
    </location>
</feature>
<gene>
    <name evidence="4" type="ORF">IPK02_11795</name>
</gene>
<evidence type="ECO:0000256" key="1">
    <source>
        <dbReference type="SAM" id="Coils"/>
    </source>
</evidence>
<feature type="region of interest" description="Disordered" evidence="2">
    <location>
        <begin position="25"/>
        <end position="74"/>
    </location>
</feature>
<dbReference type="EMBL" id="JADJOT010000009">
    <property type="protein sequence ID" value="MBK7954574.1"/>
    <property type="molecule type" value="Genomic_DNA"/>
</dbReference>
<feature type="domain" description="Bacteriophage tail tape measure C-terminal" evidence="3">
    <location>
        <begin position="177"/>
        <end position="246"/>
    </location>
</feature>
<reference evidence="4 5" key="1">
    <citation type="submission" date="2020-10" db="EMBL/GenBank/DDBJ databases">
        <title>Connecting structure to function with the recovery of over 1000 high-quality activated sludge metagenome-assembled genomes encoding full-length rRNA genes using long-read sequencing.</title>
        <authorList>
            <person name="Singleton C.M."/>
            <person name="Petriglieri F."/>
            <person name="Kristensen J.M."/>
            <person name="Kirkegaard R.H."/>
            <person name="Michaelsen T.Y."/>
            <person name="Andersen M.H."/>
            <person name="Karst S.M."/>
            <person name="Dueholm M.S."/>
            <person name="Nielsen P.H."/>
            <person name="Albertsen M."/>
        </authorList>
    </citation>
    <scope>NUCLEOTIDE SEQUENCE [LARGE SCALE GENOMIC DNA]</scope>
    <source>
        <strain evidence="4">Fred_18-Q3-R57-64_BAT3C.720</strain>
    </source>
</reference>
<organism evidence="4 5">
    <name type="scientific">Candidatus Accumulibacter affinis</name>
    <dbReference type="NCBI Taxonomy" id="2954384"/>
    <lineage>
        <taxon>Bacteria</taxon>
        <taxon>Pseudomonadati</taxon>
        <taxon>Pseudomonadota</taxon>
        <taxon>Betaproteobacteria</taxon>
        <taxon>Candidatus Accumulibacter</taxon>
    </lineage>
</organism>
<comment type="caution">
    <text evidence="4">The sequence shown here is derived from an EMBL/GenBank/DDBJ whole genome shotgun (WGS) entry which is preliminary data.</text>
</comment>
<feature type="compositionally biased region" description="Basic and acidic residues" evidence="2">
    <location>
        <begin position="39"/>
        <end position="74"/>
    </location>
</feature>
<dbReference type="Pfam" id="PF09718">
    <property type="entry name" value="Tape_meas_lam_C"/>
    <property type="match status" value="1"/>
</dbReference>
<evidence type="ECO:0000259" key="3">
    <source>
        <dbReference type="Pfam" id="PF09718"/>
    </source>
</evidence>
<sequence>MKLDNPEYFASERKRLVDKLDEAVAKEGRKSAGPASKSIDPEQNRSEQLRISRELAHQELTDLRDADRKKKAEERAQAVMDSAVGNLQDKYQQQNAIYSEREMTGPQRALAEALRKVEEAADAAREALAAKAATLDDDVISLEAYRKASIEVAQAEEDQIARVKELQAEQERLNGLWETGAERALTKYLDSGKSVAEQTEEAFTKSFSGMEDALMNFLTTGKLSFADFAKSLIADMARIQLRGLLTDLGGGGSGGFGGLFAGLLQKVGGLGSGVAGNLSANANGFESLGSLAGHSITVNIHGSGDNPAEVRRAGGQAAREILGILSRARRDG</sequence>
<proteinExistence type="predicted"/>
<keyword evidence="1" id="KW-0175">Coiled coil</keyword>
<evidence type="ECO:0000313" key="5">
    <source>
        <dbReference type="Proteomes" id="UP000706151"/>
    </source>
</evidence>
<protein>
    <recommendedName>
        <fullName evidence="3">Bacteriophage tail tape measure C-terminal domain-containing protein</fullName>
    </recommendedName>
</protein>
<evidence type="ECO:0000256" key="2">
    <source>
        <dbReference type="SAM" id="MobiDB-lite"/>
    </source>
</evidence>